<dbReference type="Pfam" id="PF02257">
    <property type="entry name" value="RFX_DNA_binding"/>
    <property type="match status" value="1"/>
</dbReference>
<comment type="subcellular location">
    <subcellularLocation>
        <location evidence="1">Nucleus</location>
    </subcellularLocation>
</comment>
<dbReference type="SUPFAM" id="SSF46785">
    <property type="entry name" value="Winged helix' DNA-binding domain"/>
    <property type="match status" value="1"/>
</dbReference>
<evidence type="ECO:0000313" key="9">
    <source>
        <dbReference type="Proteomes" id="UP000271098"/>
    </source>
</evidence>
<name>A0A3P6Q467_9BILA</name>
<proteinExistence type="predicted"/>
<dbReference type="EMBL" id="UYRT01003844">
    <property type="protein sequence ID" value="VDK34705.1"/>
    <property type="molecule type" value="Genomic_DNA"/>
</dbReference>
<dbReference type="PANTHER" id="PTHR12619:SF33">
    <property type="entry name" value="RFX, ISOFORM H"/>
    <property type="match status" value="1"/>
</dbReference>
<dbReference type="AlphaFoldDB" id="A0A3P6Q467"/>
<feature type="domain" description="RFX-type winged-helix" evidence="7">
    <location>
        <begin position="2"/>
        <end position="77"/>
    </location>
</feature>
<dbReference type="FunFam" id="1.10.10.10:FF:000017">
    <property type="entry name" value="transcription factor RFX3 isoform X1"/>
    <property type="match status" value="1"/>
</dbReference>
<keyword evidence="5" id="KW-0539">Nucleus</keyword>
<evidence type="ECO:0000313" key="8">
    <source>
        <dbReference type="EMBL" id="VDK34705.1"/>
    </source>
</evidence>
<dbReference type="Gene3D" id="1.10.10.10">
    <property type="entry name" value="Winged helix-like DNA-binding domain superfamily/Winged helix DNA-binding domain"/>
    <property type="match status" value="1"/>
</dbReference>
<feature type="region of interest" description="Disordered" evidence="6">
    <location>
        <begin position="102"/>
        <end position="149"/>
    </location>
</feature>
<gene>
    <name evidence="8" type="ORF">GPUH_LOCUS2521</name>
</gene>
<organism evidence="8 9">
    <name type="scientific">Gongylonema pulchrum</name>
    <dbReference type="NCBI Taxonomy" id="637853"/>
    <lineage>
        <taxon>Eukaryota</taxon>
        <taxon>Metazoa</taxon>
        <taxon>Ecdysozoa</taxon>
        <taxon>Nematoda</taxon>
        <taxon>Chromadorea</taxon>
        <taxon>Rhabditida</taxon>
        <taxon>Spirurina</taxon>
        <taxon>Spiruromorpha</taxon>
        <taxon>Spiruroidea</taxon>
        <taxon>Gongylonematidae</taxon>
        <taxon>Gongylonema</taxon>
    </lineage>
</organism>
<evidence type="ECO:0000259" key="7">
    <source>
        <dbReference type="PROSITE" id="PS51526"/>
    </source>
</evidence>
<evidence type="ECO:0000256" key="3">
    <source>
        <dbReference type="ARBA" id="ARBA00023125"/>
    </source>
</evidence>
<dbReference type="InterPro" id="IPR039779">
    <property type="entry name" value="RFX-like"/>
</dbReference>
<feature type="compositionally biased region" description="Low complexity" evidence="6">
    <location>
        <begin position="112"/>
        <end position="124"/>
    </location>
</feature>
<dbReference type="InterPro" id="IPR036388">
    <property type="entry name" value="WH-like_DNA-bd_sf"/>
</dbReference>
<dbReference type="PANTHER" id="PTHR12619">
    <property type="entry name" value="RFX TRANSCRIPTION FACTOR FAMILY"/>
    <property type="match status" value="1"/>
</dbReference>
<dbReference type="GO" id="GO:0000981">
    <property type="term" value="F:DNA-binding transcription factor activity, RNA polymerase II-specific"/>
    <property type="evidence" value="ECO:0007669"/>
    <property type="project" value="TreeGrafter"/>
</dbReference>
<keyword evidence="9" id="KW-1185">Reference proteome</keyword>
<evidence type="ECO:0000256" key="1">
    <source>
        <dbReference type="ARBA" id="ARBA00004123"/>
    </source>
</evidence>
<reference evidence="8 9" key="1">
    <citation type="submission" date="2018-11" db="EMBL/GenBank/DDBJ databases">
        <authorList>
            <consortium name="Pathogen Informatics"/>
        </authorList>
    </citation>
    <scope>NUCLEOTIDE SEQUENCE [LARGE SCALE GENOMIC DNA]</scope>
</reference>
<dbReference type="GO" id="GO:0000978">
    <property type="term" value="F:RNA polymerase II cis-regulatory region sequence-specific DNA binding"/>
    <property type="evidence" value="ECO:0007669"/>
    <property type="project" value="TreeGrafter"/>
</dbReference>
<keyword evidence="3" id="KW-0238">DNA-binding</keyword>
<keyword evidence="2" id="KW-0805">Transcription regulation</keyword>
<dbReference type="InterPro" id="IPR003150">
    <property type="entry name" value="DNA-bd_RFX"/>
</dbReference>
<evidence type="ECO:0000256" key="4">
    <source>
        <dbReference type="ARBA" id="ARBA00023163"/>
    </source>
</evidence>
<dbReference type="Proteomes" id="UP000271098">
    <property type="component" value="Unassembled WGS sequence"/>
</dbReference>
<dbReference type="OrthoDB" id="10056949at2759"/>
<evidence type="ECO:0000256" key="6">
    <source>
        <dbReference type="SAM" id="MobiDB-lite"/>
    </source>
</evidence>
<dbReference type="PROSITE" id="PS51526">
    <property type="entry name" value="RFX_DBD"/>
    <property type="match status" value="1"/>
</dbReference>
<sequence length="149" mass="16470">MQIQWLINNYEPADGTSLPRCTLYSHYIKHCNENKLEPVNAASFGKLIRSVFHGLRTRRLGTRGNSKYHYYGIRIKPDSPLNRGVPGVMTVGDDYARNPLMTTHSVSQIPPRGSSRRSNLGSSSMVTRRSAAAAMDANAPMNQSSNSSS</sequence>
<feature type="compositionally biased region" description="Low complexity" evidence="6">
    <location>
        <begin position="131"/>
        <end position="142"/>
    </location>
</feature>
<accession>A0A3P6Q467</accession>
<dbReference type="InterPro" id="IPR036390">
    <property type="entry name" value="WH_DNA-bd_sf"/>
</dbReference>
<protein>
    <recommendedName>
        <fullName evidence="7">RFX-type winged-helix domain-containing protein</fullName>
    </recommendedName>
</protein>
<evidence type="ECO:0000256" key="5">
    <source>
        <dbReference type="ARBA" id="ARBA00023242"/>
    </source>
</evidence>
<keyword evidence="4" id="KW-0804">Transcription</keyword>
<dbReference type="GO" id="GO:0005634">
    <property type="term" value="C:nucleus"/>
    <property type="evidence" value="ECO:0007669"/>
    <property type="project" value="UniProtKB-SubCell"/>
</dbReference>
<evidence type="ECO:0000256" key="2">
    <source>
        <dbReference type="ARBA" id="ARBA00023015"/>
    </source>
</evidence>